<dbReference type="Gene3D" id="1.10.10.60">
    <property type="entry name" value="Homeodomain-like"/>
    <property type="match status" value="1"/>
</dbReference>
<evidence type="ECO:0000313" key="5">
    <source>
        <dbReference type="EMBL" id="NOU67230.1"/>
    </source>
</evidence>
<feature type="domain" description="HTH tetR-type" evidence="4">
    <location>
        <begin position="13"/>
        <end position="35"/>
    </location>
</feature>
<keyword evidence="2" id="KW-0238">DNA-binding</keyword>
<accession>A0ABX1XFG4</accession>
<evidence type="ECO:0000259" key="4">
    <source>
        <dbReference type="Pfam" id="PF00440"/>
    </source>
</evidence>
<evidence type="ECO:0000256" key="2">
    <source>
        <dbReference type="ARBA" id="ARBA00023125"/>
    </source>
</evidence>
<evidence type="ECO:0000256" key="1">
    <source>
        <dbReference type="ARBA" id="ARBA00023015"/>
    </source>
</evidence>
<dbReference type="Pfam" id="PF00440">
    <property type="entry name" value="TetR_N"/>
    <property type="match status" value="1"/>
</dbReference>
<sequence>MIRPREFDEQHALAAAMQVFWEKGYEATSMSDLSALSRVLTISAIGLSVSMKSQPERSYVDSVVTEILTLLELRMIRLFSTFPIVLTDTSSVISSFTSLCSG</sequence>
<dbReference type="InterPro" id="IPR001647">
    <property type="entry name" value="HTH_TetR"/>
</dbReference>
<dbReference type="PANTHER" id="PTHR47506:SF1">
    <property type="entry name" value="HTH-TYPE TRANSCRIPTIONAL REGULATOR YJDC"/>
    <property type="match status" value="1"/>
</dbReference>
<keyword evidence="6" id="KW-1185">Reference proteome</keyword>
<keyword evidence="1" id="KW-0805">Transcription regulation</keyword>
<dbReference type="SUPFAM" id="SSF46689">
    <property type="entry name" value="Homeodomain-like"/>
    <property type="match status" value="1"/>
</dbReference>
<dbReference type="PANTHER" id="PTHR47506">
    <property type="entry name" value="TRANSCRIPTIONAL REGULATORY PROTEIN"/>
    <property type="match status" value="1"/>
</dbReference>
<evidence type="ECO:0000313" key="6">
    <source>
        <dbReference type="Proteomes" id="UP000653578"/>
    </source>
</evidence>
<reference evidence="5 6" key="1">
    <citation type="submission" date="2019-10" db="EMBL/GenBank/DDBJ databases">
        <title>Description of Paenibacillus humi sp. nov.</title>
        <authorList>
            <person name="Carlier A."/>
            <person name="Qi S."/>
        </authorList>
    </citation>
    <scope>NUCLEOTIDE SEQUENCE [LARGE SCALE GENOMIC DNA]</scope>
    <source>
        <strain evidence="5 6">LMG 31461</strain>
    </source>
</reference>
<organism evidence="5 6">
    <name type="scientific">Paenibacillus plantarum</name>
    <dbReference type="NCBI Taxonomy" id="2654975"/>
    <lineage>
        <taxon>Bacteria</taxon>
        <taxon>Bacillati</taxon>
        <taxon>Bacillota</taxon>
        <taxon>Bacilli</taxon>
        <taxon>Bacillales</taxon>
        <taxon>Paenibacillaceae</taxon>
        <taxon>Paenibacillus</taxon>
    </lineage>
</organism>
<keyword evidence="3" id="KW-0804">Transcription</keyword>
<gene>
    <name evidence="5" type="ORF">GC096_24600</name>
</gene>
<comment type="caution">
    <text evidence="5">The sequence shown here is derived from an EMBL/GenBank/DDBJ whole genome shotgun (WGS) entry which is preliminary data.</text>
</comment>
<protein>
    <submittedName>
        <fullName evidence="5">TetR family transcriptional regulator</fullName>
    </submittedName>
</protein>
<dbReference type="InterPro" id="IPR009057">
    <property type="entry name" value="Homeodomain-like_sf"/>
</dbReference>
<name>A0ABX1XFG4_9BACL</name>
<dbReference type="EMBL" id="WHNY01000067">
    <property type="protein sequence ID" value="NOU67230.1"/>
    <property type="molecule type" value="Genomic_DNA"/>
</dbReference>
<evidence type="ECO:0000256" key="3">
    <source>
        <dbReference type="ARBA" id="ARBA00023163"/>
    </source>
</evidence>
<proteinExistence type="predicted"/>
<dbReference type="Proteomes" id="UP000653578">
    <property type="component" value="Unassembled WGS sequence"/>
</dbReference>